<evidence type="ECO:0000313" key="2">
    <source>
        <dbReference type="EMBL" id="KAH1183874.1"/>
    </source>
</evidence>
<sequence length="99" mass="11183">MRAPPSSGRCPSKLQGENGNEASASTSENRSACLHYSFFVLDLWKYQLLQCLFQLGAQQADGMEKLHRWAQSQLLFCPLEQLTLESIPRAQQKNIKNKA</sequence>
<name>A0A9D3XNJ2_9SAUR</name>
<feature type="compositionally biased region" description="Polar residues" evidence="1">
    <location>
        <begin position="15"/>
        <end position="25"/>
    </location>
</feature>
<protein>
    <submittedName>
        <fullName evidence="2">Uncharacterized protein</fullName>
    </submittedName>
</protein>
<proteinExistence type="predicted"/>
<reference evidence="2" key="1">
    <citation type="submission" date="2021-09" db="EMBL/GenBank/DDBJ databases">
        <title>The genome of Mauremys mutica provides insights into the evolution of semi-aquatic lifestyle.</title>
        <authorList>
            <person name="Gong S."/>
            <person name="Gao Y."/>
        </authorList>
    </citation>
    <scope>NUCLEOTIDE SEQUENCE</scope>
    <source>
        <strain evidence="2">MM-2020</strain>
        <tissue evidence="2">Muscle</tissue>
    </source>
</reference>
<gene>
    <name evidence="2" type="ORF">KIL84_014490</name>
</gene>
<dbReference type="Proteomes" id="UP000827986">
    <property type="component" value="Unassembled WGS sequence"/>
</dbReference>
<feature type="region of interest" description="Disordered" evidence="1">
    <location>
        <begin position="1"/>
        <end position="25"/>
    </location>
</feature>
<evidence type="ECO:0000256" key="1">
    <source>
        <dbReference type="SAM" id="MobiDB-lite"/>
    </source>
</evidence>
<evidence type="ECO:0000313" key="3">
    <source>
        <dbReference type="Proteomes" id="UP000827986"/>
    </source>
</evidence>
<dbReference type="AlphaFoldDB" id="A0A9D3XNJ2"/>
<organism evidence="2 3">
    <name type="scientific">Mauremys mutica</name>
    <name type="common">yellowpond turtle</name>
    <dbReference type="NCBI Taxonomy" id="74926"/>
    <lineage>
        <taxon>Eukaryota</taxon>
        <taxon>Metazoa</taxon>
        <taxon>Chordata</taxon>
        <taxon>Craniata</taxon>
        <taxon>Vertebrata</taxon>
        <taxon>Euteleostomi</taxon>
        <taxon>Archelosauria</taxon>
        <taxon>Testudinata</taxon>
        <taxon>Testudines</taxon>
        <taxon>Cryptodira</taxon>
        <taxon>Durocryptodira</taxon>
        <taxon>Testudinoidea</taxon>
        <taxon>Geoemydidae</taxon>
        <taxon>Geoemydinae</taxon>
        <taxon>Mauremys</taxon>
    </lineage>
</organism>
<dbReference type="EMBL" id="JAHDVG010000465">
    <property type="protein sequence ID" value="KAH1183874.1"/>
    <property type="molecule type" value="Genomic_DNA"/>
</dbReference>
<comment type="caution">
    <text evidence="2">The sequence shown here is derived from an EMBL/GenBank/DDBJ whole genome shotgun (WGS) entry which is preliminary data.</text>
</comment>
<accession>A0A9D3XNJ2</accession>
<keyword evidence="3" id="KW-1185">Reference proteome</keyword>